<dbReference type="GO" id="GO:0005654">
    <property type="term" value="C:nucleoplasm"/>
    <property type="evidence" value="ECO:0007669"/>
    <property type="project" value="UniProtKB-ARBA"/>
</dbReference>
<evidence type="ECO:0000259" key="12">
    <source>
        <dbReference type="PROSITE" id="PS50090"/>
    </source>
</evidence>
<evidence type="ECO:0000256" key="6">
    <source>
        <dbReference type="ARBA" id="ARBA00022895"/>
    </source>
</evidence>
<reference evidence="14" key="1">
    <citation type="submission" date="2021-05" db="EMBL/GenBank/DDBJ databases">
        <authorList>
            <person name="Tigano A."/>
        </authorList>
    </citation>
    <scope>NUCLEOTIDE SEQUENCE</scope>
</reference>
<dbReference type="InterPro" id="IPR052450">
    <property type="entry name" value="TRBD-Containing_Protein"/>
</dbReference>
<dbReference type="Gene3D" id="1.25.40.210">
    <property type="entry name" value="Telomere repeat-binding factor, dimerisation domain"/>
    <property type="match status" value="1"/>
</dbReference>
<dbReference type="EMBL" id="CAJRST010006668">
    <property type="protein sequence ID" value="CAG5895901.1"/>
    <property type="molecule type" value="Genomic_DNA"/>
</dbReference>
<name>A0A8S4ATK6_9TELE</name>
<dbReference type="SMART" id="SM00717">
    <property type="entry name" value="SANT"/>
    <property type="match status" value="1"/>
</dbReference>
<dbReference type="GO" id="GO:0008301">
    <property type="term" value="F:DNA binding, bending"/>
    <property type="evidence" value="ECO:0007669"/>
    <property type="project" value="TreeGrafter"/>
</dbReference>
<dbReference type="Pfam" id="PF00249">
    <property type="entry name" value="Myb_DNA-binding"/>
    <property type="match status" value="1"/>
</dbReference>
<feature type="region of interest" description="Disordered" evidence="11">
    <location>
        <begin position="286"/>
        <end position="309"/>
    </location>
</feature>
<gene>
    <name evidence="14" type="ORF">MMEN_LOCUS6964</name>
</gene>
<keyword evidence="9 10" id="KW-0131">Cell cycle</keyword>
<dbReference type="PANTHER" id="PTHR46734">
    <property type="entry name" value="TELOMERIC REPEAT-BINDING FACTOR 1 TERF1"/>
    <property type="match status" value="1"/>
</dbReference>
<dbReference type="InterPro" id="IPR009057">
    <property type="entry name" value="Homeodomain-like_sf"/>
</dbReference>
<proteinExistence type="predicted"/>
<dbReference type="GO" id="GO:0008017">
    <property type="term" value="F:microtubule binding"/>
    <property type="evidence" value="ECO:0007669"/>
    <property type="project" value="TreeGrafter"/>
</dbReference>
<comment type="caution">
    <text evidence="14">The sequence shown here is derived from an EMBL/GenBank/DDBJ whole genome shotgun (WGS) entry which is preliminary data.</text>
</comment>
<feature type="domain" description="Myb-like" evidence="12">
    <location>
        <begin position="306"/>
        <end position="359"/>
    </location>
</feature>
<dbReference type="GO" id="GO:0042803">
    <property type="term" value="F:protein homodimerization activity"/>
    <property type="evidence" value="ECO:0007669"/>
    <property type="project" value="UniProtKB-UniRule"/>
</dbReference>
<dbReference type="PANTHER" id="PTHR46734:SF1">
    <property type="entry name" value="TELOMERIC REPEAT-BINDING FACTOR 1"/>
    <property type="match status" value="1"/>
</dbReference>
<dbReference type="GO" id="GO:0007004">
    <property type="term" value="P:telomere maintenance via telomerase"/>
    <property type="evidence" value="ECO:0007669"/>
    <property type="project" value="TreeGrafter"/>
</dbReference>
<dbReference type="CDD" id="cd11660">
    <property type="entry name" value="SANT_TRF"/>
    <property type="match status" value="1"/>
</dbReference>
<dbReference type="FunFam" id="1.25.40.210:FF:000001">
    <property type="entry name" value="Telomeric repeat-binding factor"/>
    <property type="match status" value="1"/>
</dbReference>
<keyword evidence="4" id="KW-0597">Phosphoprotein</keyword>
<dbReference type="InterPro" id="IPR001005">
    <property type="entry name" value="SANT/Myb"/>
</dbReference>
<dbReference type="OrthoDB" id="608866at2759"/>
<dbReference type="Proteomes" id="UP000677803">
    <property type="component" value="Unassembled WGS sequence"/>
</dbReference>
<evidence type="ECO:0000256" key="1">
    <source>
        <dbReference type="ARBA" id="ARBA00004574"/>
    </source>
</evidence>
<evidence type="ECO:0000256" key="3">
    <source>
        <dbReference type="ARBA" id="ARBA00022499"/>
    </source>
</evidence>
<keyword evidence="6 10" id="KW-0779">Telomere</keyword>
<protein>
    <recommendedName>
        <fullName evidence="10">Telomeric repeat-binding factor</fullName>
    </recommendedName>
</protein>
<accession>A0A8S4ATK6</accession>
<dbReference type="SUPFAM" id="SSF63600">
    <property type="entry name" value="Telomeric repeat binding factor (TRF) dimerisation domain"/>
    <property type="match status" value="1"/>
</dbReference>
<dbReference type="InterPro" id="IPR017357">
    <property type="entry name" value="TERF1/2"/>
</dbReference>
<feature type="domain" description="HTH myb-type" evidence="13">
    <location>
        <begin position="306"/>
        <end position="363"/>
    </location>
</feature>
<keyword evidence="8 10" id="KW-0539">Nucleus</keyword>
<dbReference type="GO" id="GO:0008156">
    <property type="term" value="P:negative regulation of DNA replication"/>
    <property type="evidence" value="ECO:0007669"/>
    <property type="project" value="TreeGrafter"/>
</dbReference>
<evidence type="ECO:0000259" key="13">
    <source>
        <dbReference type="PROSITE" id="PS51294"/>
    </source>
</evidence>
<keyword evidence="15" id="KW-1185">Reference proteome</keyword>
<dbReference type="PROSITE" id="PS51294">
    <property type="entry name" value="HTH_MYB"/>
    <property type="match status" value="1"/>
</dbReference>
<dbReference type="SUPFAM" id="SSF46689">
    <property type="entry name" value="Homeodomain-like"/>
    <property type="match status" value="1"/>
</dbReference>
<dbReference type="InterPro" id="IPR017930">
    <property type="entry name" value="Myb_dom"/>
</dbReference>
<evidence type="ECO:0000256" key="9">
    <source>
        <dbReference type="ARBA" id="ARBA00023306"/>
    </source>
</evidence>
<evidence type="ECO:0000313" key="14">
    <source>
        <dbReference type="EMBL" id="CAG5895901.1"/>
    </source>
</evidence>
<dbReference type="GO" id="GO:1905839">
    <property type="term" value="P:negative regulation of telomeric D-loop disassembly"/>
    <property type="evidence" value="ECO:0007669"/>
    <property type="project" value="TreeGrafter"/>
</dbReference>
<dbReference type="Gene3D" id="1.10.10.60">
    <property type="entry name" value="Homeodomain-like"/>
    <property type="match status" value="1"/>
</dbReference>
<dbReference type="GO" id="GO:0003691">
    <property type="term" value="F:double-stranded telomeric DNA binding"/>
    <property type="evidence" value="ECO:0007669"/>
    <property type="project" value="UniProtKB-UniRule"/>
</dbReference>
<evidence type="ECO:0000256" key="11">
    <source>
        <dbReference type="SAM" id="MobiDB-lite"/>
    </source>
</evidence>
<feature type="compositionally biased region" description="Basic residues" evidence="11">
    <location>
        <begin position="247"/>
        <end position="256"/>
    </location>
</feature>
<keyword evidence="2" id="KW-0158">Chromosome</keyword>
<comment type="function">
    <text evidence="10">Binds the telomeric double-stranded 5'-TTAGGG-3' repeat.</text>
</comment>
<dbReference type="PROSITE" id="PS50090">
    <property type="entry name" value="MYB_LIKE"/>
    <property type="match status" value="1"/>
</dbReference>
<dbReference type="Pfam" id="PF08558">
    <property type="entry name" value="TRF"/>
    <property type="match status" value="1"/>
</dbReference>
<dbReference type="PIRSF" id="PIRSF038016">
    <property type="entry name" value="Telomere_bd-1_Pin2"/>
    <property type="match status" value="1"/>
</dbReference>
<evidence type="ECO:0000256" key="2">
    <source>
        <dbReference type="ARBA" id="ARBA00022454"/>
    </source>
</evidence>
<comment type="subcellular location">
    <subcellularLocation>
        <location evidence="1">Chromosome</location>
        <location evidence="1">Telomere</location>
    </subcellularLocation>
    <subcellularLocation>
        <location evidence="10">Nucleus</location>
    </subcellularLocation>
</comment>
<keyword evidence="7 10" id="KW-0238">DNA-binding</keyword>
<keyword evidence="3" id="KW-1017">Isopeptide bond</keyword>
<evidence type="ECO:0000256" key="5">
    <source>
        <dbReference type="ARBA" id="ARBA00022843"/>
    </source>
</evidence>
<evidence type="ECO:0000256" key="7">
    <source>
        <dbReference type="ARBA" id="ARBA00023125"/>
    </source>
</evidence>
<evidence type="ECO:0000256" key="8">
    <source>
        <dbReference type="ARBA" id="ARBA00023242"/>
    </source>
</evidence>
<dbReference type="GO" id="GO:0098505">
    <property type="term" value="F:G-rich strand telomeric DNA binding"/>
    <property type="evidence" value="ECO:0007669"/>
    <property type="project" value="TreeGrafter"/>
</dbReference>
<evidence type="ECO:0000313" key="15">
    <source>
        <dbReference type="Proteomes" id="UP000677803"/>
    </source>
</evidence>
<dbReference type="InterPro" id="IPR036507">
    <property type="entry name" value="Telomere_rpt-bd_fac_dimer_sf"/>
</dbReference>
<comment type="subunit">
    <text evidence="10">Homodimer.</text>
</comment>
<evidence type="ECO:0000256" key="10">
    <source>
        <dbReference type="PIRNR" id="PIRNR038016"/>
    </source>
</evidence>
<dbReference type="GO" id="GO:0003720">
    <property type="term" value="F:telomerase activity"/>
    <property type="evidence" value="ECO:0007669"/>
    <property type="project" value="TreeGrafter"/>
</dbReference>
<feature type="region of interest" description="Disordered" evidence="11">
    <location>
        <begin position="229"/>
        <end position="258"/>
    </location>
</feature>
<dbReference type="AlphaFoldDB" id="A0A8S4ATK6"/>
<sequence>MDRGNNESSSDAESTNKSVNFSHVNTVATGWMLDFMFVGLCRRFRDGKLEEFNETLKIFEAISQSKSLKRNCHKEKILLCAFLARVMHGKQLDVVFEEDESVMPLMSAAKIWSKLKQTVADETLFKKIAVLLLVQSVALCLEKGQRSSASSTLQWFEKHQEFPQKIRVKLSAVVAQMETYDPFLTSYSFQHLQETIQSFLDSYLEENPSDYLLKVATKVVQSQDTEDLEEVTSLDSSVPKTPDKSQQKKRKMKRKLLSTQMTDVWRPDSAKKPRVSLTRLSITDLSKIPSGKSPETSPVHKTSKPKTSIPKKKWTFHLDKYLKQGVKVHGQGKWARILMDYDFEGRTAVMLKDRWRVLVRTHQVS</sequence>
<organism evidence="14 15">
    <name type="scientific">Menidia menidia</name>
    <name type="common">Atlantic silverside</name>
    <dbReference type="NCBI Taxonomy" id="238744"/>
    <lineage>
        <taxon>Eukaryota</taxon>
        <taxon>Metazoa</taxon>
        <taxon>Chordata</taxon>
        <taxon>Craniata</taxon>
        <taxon>Vertebrata</taxon>
        <taxon>Euteleostomi</taxon>
        <taxon>Actinopterygii</taxon>
        <taxon>Neopterygii</taxon>
        <taxon>Teleostei</taxon>
        <taxon>Neoteleostei</taxon>
        <taxon>Acanthomorphata</taxon>
        <taxon>Ovalentaria</taxon>
        <taxon>Atherinomorphae</taxon>
        <taxon>Atheriniformes</taxon>
        <taxon>Atherinopsidae</taxon>
        <taxon>Menidiinae</taxon>
        <taxon>Menidia</taxon>
    </lineage>
</organism>
<evidence type="ECO:0000256" key="4">
    <source>
        <dbReference type="ARBA" id="ARBA00022553"/>
    </source>
</evidence>
<keyword evidence="5" id="KW-0832">Ubl conjugation</keyword>
<dbReference type="GO" id="GO:0000783">
    <property type="term" value="C:nuclear telomere cap complex"/>
    <property type="evidence" value="ECO:0007669"/>
    <property type="project" value="TreeGrafter"/>
</dbReference>
<dbReference type="InterPro" id="IPR013867">
    <property type="entry name" value="Telomere_rpt-bd_fac_dimer_dom"/>
</dbReference>
<dbReference type="GO" id="GO:0071532">
    <property type="term" value="F:ankyrin repeat binding"/>
    <property type="evidence" value="ECO:0007669"/>
    <property type="project" value="TreeGrafter"/>
</dbReference>